<protein>
    <submittedName>
        <fullName evidence="1">Uncharacterized protein</fullName>
    </submittedName>
</protein>
<name>A0A2G8RS27_9APHY</name>
<reference evidence="1 2" key="1">
    <citation type="journal article" date="2015" name="Sci. Rep.">
        <title>Chromosome-level genome map provides insights into diverse defense mechanisms in the medicinal fungus Ganoderma sinense.</title>
        <authorList>
            <person name="Zhu Y."/>
            <person name="Xu J."/>
            <person name="Sun C."/>
            <person name="Zhou S."/>
            <person name="Xu H."/>
            <person name="Nelson D.R."/>
            <person name="Qian J."/>
            <person name="Song J."/>
            <person name="Luo H."/>
            <person name="Xiang L."/>
            <person name="Li Y."/>
            <person name="Xu Z."/>
            <person name="Ji A."/>
            <person name="Wang L."/>
            <person name="Lu S."/>
            <person name="Hayward A."/>
            <person name="Sun W."/>
            <person name="Li X."/>
            <person name="Schwartz D.C."/>
            <person name="Wang Y."/>
            <person name="Chen S."/>
        </authorList>
    </citation>
    <scope>NUCLEOTIDE SEQUENCE [LARGE SCALE GENOMIC DNA]</scope>
    <source>
        <strain evidence="1 2">ZZ0214-1</strain>
    </source>
</reference>
<organism evidence="1 2">
    <name type="scientific">Ganoderma sinense ZZ0214-1</name>
    <dbReference type="NCBI Taxonomy" id="1077348"/>
    <lineage>
        <taxon>Eukaryota</taxon>
        <taxon>Fungi</taxon>
        <taxon>Dikarya</taxon>
        <taxon>Basidiomycota</taxon>
        <taxon>Agaricomycotina</taxon>
        <taxon>Agaricomycetes</taxon>
        <taxon>Polyporales</taxon>
        <taxon>Polyporaceae</taxon>
        <taxon>Ganoderma</taxon>
    </lineage>
</organism>
<dbReference type="AlphaFoldDB" id="A0A2G8RS27"/>
<comment type="caution">
    <text evidence="1">The sequence shown here is derived from an EMBL/GenBank/DDBJ whole genome shotgun (WGS) entry which is preliminary data.</text>
</comment>
<evidence type="ECO:0000313" key="1">
    <source>
        <dbReference type="EMBL" id="PIL24291.1"/>
    </source>
</evidence>
<accession>A0A2G8RS27</accession>
<sequence>MAFFKADEKTLACDAWPGEIGRVMLERGKKVFPRHKLVPCDIEEVPTWLCVETDPDKGKALVMFRTDVASDMQGDALPITVRVLGILTDMDLSLDGDWDG</sequence>
<dbReference type="Proteomes" id="UP000230002">
    <property type="component" value="Unassembled WGS sequence"/>
</dbReference>
<dbReference type="OrthoDB" id="2743427at2759"/>
<proteinExistence type="predicted"/>
<gene>
    <name evidence="1" type="ORF">GSI_14044</name>
</gene>
<evidence type="ECO:0000313" key="2">
    <source>
        <dbReference type="Proteomes" id="UP000230002"/>
    </source>
</evidence>
<dbReference type="EMBL" id="AYKW01000067">
    <property type="protein sequence ID" value="PIL24291.1"/>
    <property type="molecule type" value="Genomic_DNA"/>
</dbReference>
<keyword evidence="2" id="KW-1185">Reference proteome</keyword>